<evidence type="ECO:0000259" key="1">
    <source>
        <dbReference type="SMART" id="SM01245"/>
    </source>
</evidence>
<dbReference type="InterPro" id="IPR032782">
    <property type="entry name" value="KhpB_N"/>
</dbReference>
<dbReference type="InterPro" id="IPR038247">
    <property type="entry name" value="Jag_N_dom_sf"/>
</dbReference>
<dbReference type="InterPro" id="IPR005646">
    <property type="entry name" value="FapA"/>
</dbReference>
<dbReference type="eggNOG" id="COG1315">
    <property type="taxonomic scope" value="Bacteria"/>
</dbReference>
<dbReference type="SMART" id="SM01245">
    <property type="entry name" value="Jag_N"/>
    <property type="match status" value="1"/>
</dbReference>
<dbReference type="InterPro" id="IPR046866">
    <property type="entry name" value="FapA_N"/>
</dbReference>
<feature type="domain" description="RNA-binding protein KhpB N-terminal" evidence="1">
    <location>
        <begin position="5"/>
        <end position="56"/>
    </location>
</feature>
<name>A0A0A5GKU9_9BACI</name>
<dbReference type="Gene3D" id="3.30.30.80">
    <property type="entry name" value="probable RNA-binding protein from clostridium symbiosum atcc 14940"/>
    <property type="match status" value="1"/>
</dbReference>
<dbReference type="PANTHER" id="PTHR38032">
    <property type="entry name" value="POLYMERASE-RELATED"/>
    <property type="match status" value="1"/>
</dbReference>
<evidence type="ECO:0000313" key="2">
    <source>
        <dbReference type="EMBL" id="KGX91790.1"/>
    </source>
</evidence>
<dbReference type="EMBL" id="AVPF01000001">
    <property type="protein sequence ID" value="KGX91790.1"/>
    <property type="molecule type" value="Genomic_DNA"/>
</dbReference>
<dbReference type="STRING" id="1385511.GCA_000425225_00126"/>
<reference evidence="2 3" key="1">
    <citation type="submission" date="2013-08" db="EMBL/GenBank/DDBJ databases">
        <authorList>
            <person name="Huang J."/>
            <person name="Wang G."/>
        </authorList>
    </citation>
    <scope>NUCLEOTIDE SEQUENCE [LARGE SCALE GENOMIC DNA]</scope>
    <source>
        <strain evidence="2 3">BH030004</strain>
    </source>
</reference>
<dbReference type="PANTHER" id="PTHR38032:SF1">
    <property type="entry name" value="RNA-BINDING PROTEIN KHPB N-TERMINAL DOMAIN-CONTAINING PROTEIN"/>
    <property type="match status" value="1"/>
</dbReference>
<sequence length="694" mass="76932">MQSIVSKGKTIEDAVNVGLNLLEASKKEVNIEILQKENKGFMGVGRKQAVVKLSINRLEENQTQPEKSSFKAEMDSFEEYIENLSPYLIENQKLNMNDSYPSTDMSPSNLEGKVWVKDNQLFVKNSPSHFSTITSCKGVKLIKNGEVVKEHTTIISEKDQFEIEIENQQQIKETTWNVSIDSSGLSARLHIEPGCIIKRNVQNMEPSEHIELCVEETVEVRNEIDYEEIMKKINALHVTYGINQSEIIKAMNTQEPGVFEIANGKKAESGKDGWIELKIDVNPRNGLVEDESGNVDFRESRSIPKLEKGQIVAIVHPPLPGTPGVTVTNEPIPAKPTYPIKLKLGNGMIEVDDKLVATESGRPFVERRGQLVSASIMPKYVHDDHVNLSSGNIRFHGDVDILGEVEENMLVEAKGDIYVYGSVNQAELNTTKSIVVKGNIASSDIAAGKNNMLIAELGHILGVLHGQLEKMIAVIKQLSQTSAFKSSDVSVSGLQPLIRILLERRFKGFLSLVNQYQTVVNKGEKYLDSEDWSFISVSLTQIFQTLSNQLITIERLENLSKKMFDLHELSQEPIEPESYITISDATNSNLYSSGNINIIGNGCINSKVHSGGKLNVFGVVRGGEVYGRLGVRIDEVGSGSGTKTIVSVPSDQKIYIHKAMEGTILKIGNVTRTLNADRKQITGYLNDQNQIILE</sequence>
<dbReference type="Pfam" id="PF20250">
    <property type="entry name" value="FapA_N"/>
    <property type="match status" value="1"/>
</dbReference>
<dbReference type="AlphaFoldDB" id="A0A0A5GKU9"/>
<dbReference type="InterPro" id="IPR046865">
    <property type="entry name" value="FapA_b_solenoid"/>
</dbReference>
<dbReference type="Proteomes" id="UP000030403">
    <property type="component" value="Unassembled WGS sequence"/>
</dbReference>
<organism evidence="2 3">
    <name type="scientific">Pontibacillus marinus BH030004 = DSM 16465</name>
    <dbReference type="NCBI Taxonomy" id="1385511"/>
    <lineage>
        <taxon>Bacteria</taxon>
        <taxon>Bacillati</taxon>
        <taxon>Bacillota</taxon>
        <taxon>Bacilli</taxon>
        <taxon>Bacillales</taxon>
        <taxon>Bacillaceae</taxon>
        <taxon>Pontibacillus</taxon>
    </lineage>
</organism>
<gene>
    <name evidence="2" type="ORF">N783_00650</name>
</gene>
<dbReference type="Pfam" id="PF14804">
    <property type="entry name" value="Jag_N"/>
    <property type="match status" value="1"/>
</dbReference>
<protein>
    <recommendedName>
        <fullName evidence="1">RNA-binding protein KhpB N-terminal domain-containing protein</fullName>
    </recommendedName>
</protein>
<accession>A0A0A5GKU9</accession>
<proteinExistence type="predicted"/>
<dbReference type="Pfam" id="PF03961">
    <property type="entry name" value="FapA"/>
    <property type="match status" value="1"/>
</dbReference>
<dbReference type="RefSeq" id="WP_027445207.1">
    <property type="nucleotide sequence ID" value="NZ_AULJ01000001.1"/>
</dbReference>
<keyword evidence="3" id="KW-1185">Reference proteome</keyword>
<evidence type="ECO:0000313" key="3">
    <source>
        <dbReference type="Proteomes" id="UP000030403"/>
    </source>
</evidence>
<comment type="caution">
    <text evidence="2">The sequence shown here is derived from an EMBL/GenBank/DDBJ whole genome shotgun (WGS) entry which is preliminary data.</text>
</comment>